<dbReference type="AlphaFoldDB" id="A0AAD9WL19"/>
<evidence type="ECO:0000256" key="1">
    <source>
        <dbReference type="SAM" id="Coils"/>
    </source>
</evidence>
<sequence length="189" mass="21160">MVDDYRGDSSEISLEQSDASSELTYHDGASIAGPPFDMGVGEMGWDLTGRQSKSKLWATRQGHRKSFRSILRSGVERKDMKSLSKNVSTLISSNLKLKKKVKKTKSDSERLTNESPEKLARAEEELARLVTALESSEKKLFDTNDMLADAFEKLDKAIDNAVIQTSGELMNRYIIGEIDSLRPEKEIEV</sequence>
<reference evidence="3" key="1">
    <citation type="journal article" date="2023" name="Plant J.">
        <title>Genome sequences and population genomics provide insights into the demographic history, inbreeding, and mutation load of two 'living fossil' tree species of Dipteronia.</title>
        <authorList>
            <person name="Feng Y."/>
            <person name="Comes H.P."/>
            <person name="Chen J."/>
            <person name="Zhu S."/>
            <person name="Lu R."/>
            <person name="Zhang X."/>
            <person name="Li P."/>
            <person name="Qiu J."/>
            <person name="Olsen K.M."/>
            <person name="Qiu Y."/>
        </authorList>
    </citation>
    <scope>NUCLEOTIDE SEQUENCE</scope>
    <source>
        <strain evidence="3">KIB01</strain>
    </source>
</reference>
<dbReference type="Proteomes" id="UP001280121">
    <property type="component" value="Unassembled WGS sequence"/>
</dbReference>
<evidence type="ECO:0000313" key="3">
    <source>
        <dbReference type="EMBL" id="KAK2634020.1"/>
    </source>
</evidence>
<proteinExistence type="predicted"/>
<keyword evidence="1" id="KW-0175">Coiled coil</keyword>
<dbReference type="EMBL" id="JANJYI010000009">
    <property type="protein sequence ID" value="KAK2634020.1"/>
    <property type="molecule type" value="Genomic_DNA"/>
</dbReference>
<protein>
    <submittedName>
        <fullName evidence="3">Uncharacterized protein</fullName>
    </submittedName>
</protein>
<evidence type="ECO:0000313" key="4">
    <source>
        <dbReference type="Proteomes" id="UP001280121"/>
    </source>
</evidence>
<feature type="coiled-coil region" evidence="1">
    <location>
        <begin position="94"/>
        <end position="139"/>
    </location>
</feature>
<feature type="region of interest" description="Disordered" evidence="2">
    <location>
        <begin position="1"/>
        <end position="32"/>
    </location>
</feature>
<gene>
    <name evidence="3" type="ORF">Ddye_028812</name>
</gene>
<evidence type="ECO:0000256" key="2">
    <source>
        <dbReference type="SAM" id="MobiDB-lite"/>
    </source>
</evidence>
<accession>A0AAD9WL19</accession>
<comment type="caution">
    <text evidence="3">The sequence shown here is derived from an EMBL/GenBank/DDBJ whole genome shotgun (WGS) entry which is preliminary data.</text>
</comment>
<organism evidence="3 4">
    <name type="scientific">Dipteronia dyeriana</name>
    <dbReference type="NCBI Taxonomy" id="168575"/>
    <lineage>
        <taxon>Eukaryota</taxon>
        <taxon>Viridiplantae</taxon>
        <taxon>Streptophyta</taxon>
        <taxon>Embryophyta</taxon>
        <taxon>Tracheophyta</taxon>
        <taxon>Spermatophyta</taxon>
        <taxon>Magnoliopsida</taxon>
        <taxon>eudicotyledons</taxon>
        <taxon>Gunneridae</taxon>
        <taxon>Pentapetalae</taxon>
        <taxon>rosids</taxon>
        <taxon>malvids</taxon>
        <taxon>Sapindales</taxon>
        <taxon>Sapindaceae</taxon>
        <taxon>Hippocastanoideae</taxon>
        <taxon>Acereae</taxon>
        <taxon>Dipteronia</taxon>
    </lineage>
</organism>
<feature type="compositionally biased region" description="Polar residues" evidence="2">
    <location>
        <begin position="10"/>
        <end position="23"/>
    </location>
</feature>
<name>A0AAD9WL19_9ROSI</name>
<keyword evidence="4" id="KW-1185">Reference proteome</keyword>